<protein>
    <submittedName>
        <fullName evidence="1">Uncharacterized protein (DUF934 family)</fullName>
    </submittedName>
</protein>
<dbReference type="Proteomes" id="UP000238308">
    <property type="component" value="Unassembled WGS sequence"/>
</dbReference>
<dbReference type="Pfam" id="PF06073">
    <property type="entry name" value="DUF934"/>
    <property type="match status" value="1"/>
</dbReference>
<dbReference type="RefSeq" id="WP_106228089.1">
    <property type="nucleotide sequence ID" value="NZ_PVTV01000015.1"/>
</dbReference>
<gene>
    <name evidence="1" type="ORF">BCM14_2247</name>
</gene>
<dbReference type="AlphaFoldDB" id="A0A2T0XDV5"/>
<dbReference type="EMBL" id="PVTV01000015">
    <property type="protein sequence ID" value="PRY97107.1"/>
    <property type="molecule type" value="Genomic_DNA"/>
</dbReference>
<name>A0A2T0XDV5_9BURK</name>
<accession>A0A2T0XDV5</accession>
<organism evidence="1 2">
    <name type="scientific">Jezberella montanilacus</name>
    <dbReference type="NCBI Taxonomy" id="323426"/>
    <lineage>
        <taxon>Bacteria</taxon>
        <taxon>Pseudomonadati</taxon>
        <taxon>Pseudomonadota</taxon>
        <taxon>Betaproteobacteria</taxon>
        <taxon>Burkholderiales</taxon>
        <taxon>Alcaligenaceae</taxon>
        <taxon>Jezberella</taxon>
    </lineage>
</organism>
<dbReference type="InterPro" id="IPR008318">
    <property type="entry name" value="UCP030820"/>
</dbReference>
<proteinExistence type="predicted"/>
<sequence>MTQENSPVAENAPTIVVFDMHGKRIAQPTTAINIIEPETLLSNDTALGLSEQLKKIAEENRHAPAIGLKFAKFADGRSYSIAARLREAGYTGELHALGDINQELLFLLKRVGFTHAHIPDPGAERLAESVVSPFAGYYQAGQDGSKAPWQSTAH</sequence>
<comment type="caution">
    <text evidence="1">The sequence shown here is derived from an EMBL/GenBank/DDBJ whole genome shotgun (WGS) entry which is preliminary data.</text>
</comment>
<dbReference type="OrthoDB" id="9800421at2"/>
<evidence type="ECO:0000313" key="2">
    <source>
        <dbReference type="Proteomes" id="UP000238308"/>
    </source>
</evidence>
<keyword evidence="2" id="KW-1185">Reference proteome</keyword>
<reference evidence="1 2" key="1">
    <citation type="submission" date="2018-03" db="EMBL/GenBank/DDBJ databases">
        <title>Genomic Encyclopedia of Type Strains, Phase III (KMG-III): the genomes of soil and plant-associated and newly described type strains.</title>
        <authorList>
            <person name="Whitman W."/>
        </authorList>
    </citation>
    <scope>NUCLEOTIDE SEQUENCE [LARGE SCALE GENOMIC DNA]</scope>
    <source>
        <strain evidence="1 2">MWH-P2sevCIIIb</strain>
    </source>
</reference>
<evidence type="ECO:0000313" key="1">
    <source>
        <dbReference type="EMBL" id="PRY97107.1"/>
    </source>
</evidence>